<evidence type="ECO:0000256" key="7">
    <source>
        <dbReference type="ARBA" id="ARBA00022842"/>
    </source>
</evidence>
<comment type="catalytic activity">
    <reaction evidence="9">
        <text>O-phospho-L-serine + H2O = L-serine + phosphate</text>
        <dbReference type="Rhea" id="RHEA:21208"/>
        <dbReference type="ChEBI" id="CHEBI:15377"/>
        <dbReference type="ChEBI" id="CHEBI:33384"/>
        <dbReference type="ChEBI" id="CHEBI:43474"/>
        <dbReference type="ChEBI" id="CHEBI:57524"/>
        <dbReference type="EC" id="3.1.3.3"/>
    </reaction>
</comment>
<comment type="catalytic activity">
    <reaction evidence="10">
        <text>O-phospho-D-serine + H2O = D-serine + phosphate</text>
        <dbReference type="Rhea" id="RHEA:24873"/>
        <dbReference type="ChEBI" id="CHEBI:15377"/>
        <dbReference type="ChEBI" id="CHEBI:35247"/>
        <dbReference type="ChEBI" id="CHEBI:43474"/>
        <dbReference type="ChEBI" id="CHEBI:58680"/>
        <dbReference type="EC" id="3.1.3.3"/>
    </reaction>
</comment>
<keyword evidence="4" id="KW-0028">Amino-acid biosynthesis</keyword>
<dbReference type="Pfam" id="PF12710">
    <property type="entry name" value="HAD"/>
    <property type="match status" value="1"/>
</dbReference>
<dbReference type="SUPFAM" id="SSF56784">
    <property type="entry name" value="HAD-like"/>
    <property type="match status" value="1"/>
</dbReference>
<dbReference type="EC" id="3.1.3.3" evidence="3"/>
<dbReference type="GO" id="GO:0006564">
    <property type="term" value="P:L-serine biosynthetic process"/>
    <property type="evidence" value="ECO:0007669"/>
    <property type="project" value="UniProtKB-KW"/>
</dbReference>
<dbReference type="eggNOG" id="COG0560">
    <property type="taxonomic scope" value="Bacteria"/>
</dbReference>
<dbReference type="GO" id="GO:0000287">
    <property type="term" value="F:magnesium ion binding"/>
    <property type="evidence" value="ECO:0007669"/>
    <property type="project" value="TreeGrafter"/>
</dbReference>
<dbReference type="EMBL" id="CP000360">
    <property type="protein sequence ID" value="ABF40512.1"/>
    <property type="molecule type" value="Genomic_DNA"/>
</dbReference>
<sequence length="278" mass="31204">MRMNEKLLKRYLFASDFDQTLSFNDSGLILAELLGVSKEEFDRRATGMAKLNLVQQGAELAYLLLHDPEFHDRVRPEHLYQAGKLVPLKKDIDKLFDLLANGIDGYHFDFYVLSAAPVEIVRSALEGIVPATHIFGTEFKYDAQGRIQRIERATAGYGKVVRLDELQNALQIGPDHLIYAGDGSSDMHAMLHVNGLDGLTIAVSETRKVSAVAQRTVLSNNALAMLVPILEKVLAWKQPQIREFFERNGFLVQEWEKVRTDWLTLSPAEPGLTNRVGA</sequence>
<keyword evidence="7" id="KW-0460">Magnesium</keyword>
<comment type="cofactor">
    <cofactor evidence="1">
        <name>Mg(2+)</name>
        <dbReference type="ChEBI" id="CHEBI:18420"/>
    </cofactor>
</comment>
<evidence type="ECO:0000256" key="5">
    <source>
        <dbReference type="ARBA" id="ARBA00022723"/>
    </source>
</evidence>
<gene>
    <name evidence="11" type="ordered locus">Acid345_1510</name>
</gene>
<evidence type="ECO:0000256" key="9">
    <source>
        <dbReference type="ARBA" id="ARBA00048138"/>
    </source>
</evidence>
<evidence type="ECO:0000313" key="11">
    <source>
        <dbReference type="EMBL" id="ABF40512.1"/>
    </source>
</evidence>
<keyword evidence="6" id="KW-0378">Hydrolase</keyword>
<dbReference type="HOGENOM" id="CLU_1029582_0_0_0"/>
<dbReference type="Gene3D" id="3.40.50.1000">
    <property type="entry name" value="HAD superfamily/HAD-like"/>
    <property type="match status" value="1"/>
</dbReference>
<dbReference type="STRING" id="204669.Acid345_1510"/>
<dbReference type="EnsemblBacteria" id="ABF40512">
    <property type="protein sequence ID" value="ABF40512"/>
    <property type="gene ID" value="Acid345_1510"/>
</dbReference>
<evidence type="ECO:0000313" key="12">
    <source>
        <dbReference type="Proteomes" id="UP000002432"/>
    </source>
</evidence>
<dbReference type="PANTHER" id="PTHR43344:SF2">
    <property type="entry name" value="PHOSPHOSERINE PHOSPHATASE"/>
    <property type="match status" value="1"/>
</dbReference>
<evidence type="ECO:0000256" key="6">
    <source>
        <dbReference type="ARBA" id="ARBA00022801"/>
    </source>
</evidence>
<dbReference type="InterPro" id="IPR023214">
    <property type="entry name" value="HAD_sf"/>
</dbReference>
<comment type="pathway">
    <text evidence="2">Amino-acid biosynthesis; L-serine biosynthesis; L-serine from 3-phospho-D-glycerate: step 3/3.</text>
</comment>
<protein>
    <recommendedName>
        <fullName evidence="3">phosphoserine phosphatase</fullName>
        <ecNumber evidence="3">3.1.3.3</ecNumber>
    </recommendedName>
</protein>
<evidence type="ECO:0000256" key="4">
    <source>
        <dbReference type="ARBA" id="ARBA00022605"/>
    </source>
</evidence>
<dbReference type="GO" id="GO:0005737">
    <property type="term" value="C:cytoplasm"/>
    <property type="evidence" value="ECO:0007669"/>
    <property type="project" value="TreeGrafter"/>
</dbReference>
<dbReference type="NCBIfam" id="TIGR01488">
    <property type="entry name" value="HAD-SF-IB"/>
    <property type="match status" value="1"/>
</dbReference>
<dbReference type="Proteomes" id="UP000002432">
    <property type="component" value="Chromosome"/>
</dbReference>
<evidence type="ECO:0000256" key="10">
    <source>
        <dbReference type="ARBA" id="ARBA00048523"/>
    </source>
</evidence>
<evidence type="ECO:0000256" key="8">
    <source>
        <dbReference type="ARBA" id="ARBA00023299"/>
    </source>
</evidence>
<dbReference type="InterPro" id="IPR036412">
    <property type="entry name" value="HAD-like_sf"/>
</dbReference>
<reference evidence="11 12" key="1">
    <citation type="journal article" date="2009" name="Appl. Environ. Microbiol.">
        <title>Three genomes from the phylum Acidobacteria provide insight into the lifestyles of these microorganisms in soils.</title>
        <authorList>
            <person name="Ward N.L."/>
            <person name="Challacombe J.F."/>
            <person name="Janssen P.H."/>
            <person name="Henrissat B."/>
            <person name="Coutinho P.M."/>
            <person name="Wu M."/>
            <person name="Xie G."/>
            <person name="Haft D.H."/>
            <person name="Sait M."/>
            <person name="Badger J."/>
            <person name="Barabote R.D."/>
            <person name="Bradley B."/>
            <person name="Brettin T.S."/>
            <person name="Brinkac L.M."/>
            <person name="Bruce D."/>
            <person name="Creasy T."/>
            <person name="Daugherty S.C."/>
            <person name="Davidsen T.M."/>
            <person name="DeBoy R.T."/>
            <person name="Detter J.C."/>
            <person name="Dodson R.J."/>
            <person name="Durkin A.S."/>
            <person name="Ganapathy A."/>
            <person name="Gwinn-Giglio M."/>
            <person name="Han C.S."/>
            <person name="Khouri H."/>
            <person name="Kiss H."/>
            <person name="Kothari S.P."/>
            <person name="Madupu R."/>
            <person name="Nelson K.E."/>
            <person name="Nelson W.C."/>
            <person name="Paulsen I."/>
            <person name="Penn K."/>
            <person name="Ren Q."/>
            <person name="Rosovitz M.J."/>
            <person name="Selengut J.D."/>
            <person name="Shrivastava S."/>
            <person name="Sullivan S.A."/>
            <person name="Tapia R."/>
            <person name="Thompson L.S."/>
            <person name="Watkins K.L."/>
            <person name="Yang Q."/>
            <person name="Yu C."/>
            <person name="Zafar N."/>
            <person name="Zhou L."/>
            <person name="Kuske C.R."/>
        </authorList>
    </citation>
    <scope>NUCLEOTIDE SEQUENCE [LARGE SCALE GENOMIC DNA]</scope>
    <source>
        <strain evidence="11 12">Ellin345</strain>
    </source>
</reference>
<evidence type="ECO:0000256" key="3">
    <source>
        <dbReference type="ARBA" id="ARBA00012640"/>
    </source>
</evidence>
<dbReference type="InterPro" id="IPR050582">
    <property type="entry name" value="HAD-like_SerB"/>
</dbReference>
<evidence type="ECO:0000256" key="1">
    <source>
        <dbReference type="ARBA" id="ARBA00001946"/>
    </source>
</evidence>
<dbReference type="PANTHER" id="PTHR43344">
    <property type="entry name" value="PHOSPHOSERINE PHOSPHATASE"/>
    <property type="match status" value="1"/>
</dbReference>
<dbReference type="KEGG" id="aba:Acid345_1510"/>
<name>Q1IRI8_KORVE</name>
<dbReference type="GO" id="GO:0036424">
    <property type="term" value="F:L-phosphoserine phosphatase activity"/>
    <property type="evidence" value="ECO:0007669"/>
    <property type="project" value="TreeGrafter"/>
</dbReference>
<keyword evidence="5" id="KW-0479">Metal-binding</keyword>
<dbReference type="AlphaFoldDB" id="Q1IRI8"/>
<accession>Q1IRI8</accession>
<organism evidence="11 12">
    <name type="scientific">Koribacter versatilis (strain Ellin345)</name>
    <dbReference type="NCBI Taxonomy" id="204669"/>
    <lineage>
        <taxon>Bacteria</taxon>
        <taxon>Pseudomonadati</taxon>
        <taxon>Acidobacteriota</taxon>
        <taxon>Terriglobia</taxon>
        <taxon>Terriglobales</taxon>
        <taxon>Candidatus Korobacteraceae</taxon>
        <taxon>Candidatus Korobacter</taxon>
    </lineage>
</organism>
<keyword evidence="12" id="KW-1185">Reference proteome</keyword>
<proteinExistence type="predicted"/>
<keyword evidence="8" id="KW-0718">Serine biosynthesis</keyword>
<evidence type="ECO:0000256" key="2">
    <source>
        <dbReference type="ARBA" id="ARBA00005135"/>
    </source>
</evidence>